<dbReference type="RefSeq" id="WP_137065071.1">
    <property type="nucleotide sequence ID" value="NZ_CP040748.1"/>
</dbReference>
<dbReference type="OrthoDB" id="5241786at2"/>
<evidence type="ECO:0000313" key="4">
    <source>
        <dbReference type="Proteomes" id="UP000307808"/>
    </source>
</evidence>
<feature type="compositionally biased region" description="Polar residues" evidence="1">
    <location>
        <begin position="445"/>
        <end position="458"/>
    </location>
</feature>
<name>A0A4V5TR52_9ACTN</name>
<keyword evidence="4" id="KW-1185">Reference proteome</keyword>
<feature type="region of interest" description="Disordered" evidence="1">
    <location>
        <begin position="429"/>
        <end position="458"/>
    </location>
</feature>
<evidence type="ECO:0000256" key="2">
    <source>
        <dbReference type="SAM" id="SignalP"/>
    </source>
</evidence>
<accession>A0A4V5TR52</accession>
<dbReference type="Proteomes" id="UP000307808">
    <property type="component" value="Unassembled WGS sequence"/>
</dbReference>
<dbReference type="GO" id="GO:0005975">
    <property type="term" value="P:carbohydrate metabolic process"/>
    <property type="evidence" value="ECO:0007669"/>
    <property type="project" value="UniProtKB-ARBA"/>
</dbReference>
<dbReference type="Pfam" id="PF17957">
    <property type="entry name" value="Big_7"/>
    <property type="match status" value="3"/>
</dbReference>
<keyword evidence="2" id="KW-0732">Signal</keyword>
<gene>
    <name evidence="3" type="ORF">FC770_05695</name>
</gene>
<dbReference type="EMBL" id="SZPY01000001">
    <property type="protein sequence ID" value="TKI64613.1"/>
    <property type="molecule type" value="Genomic_DNA"/>
</dbReference>
<protein>
    <submittedName>
        <fullName evidence="3">Signal peptidase I</fullName>
    </submittedName>
</protein>
<evidence type="ECO:0000313" key="3">
    <source>
        <dbReference type="EMBL" id="TKI64613.1"/>
    </source>
</evidence>
<organism evidence="3 4">
    <name type="scientific">Nocardioides jishulii</name>
    <dbReference type="NCBI Taxonomy" id="2575440"/>
    <lineage>
        <taxon>Bacteria</taxon>
        <taxon>Bacillati</taxon>
        <taxon>Actinomycetota</taxon>
        <taxon>Actinomycetes</taxon>
        <taxon>Propionibacteriales</taxon>
        <taxon>Nocardioidaceae</taxon>
        <taxon>Nocardioides</taxon>
    </lineage>
</organism>
<dbReference type="Gene3D" id="2.60.40.10">
    <property type="entry name" value="Immunoglobulins"/>
    <property type="match status" value="4"/>
</dbReference>
<dbReference type="AlphaFoldDB" id="A0A4V5TR52"/>
<sequence length="610" mass="63175">MTPPSCHLHPWVALVAAALVTLVAVDDGPVPSGATFTSNSRAAGQVTAAADWTAPTVAVVSPGSSVKDVTTIAVEASDAESGIGSVTLEQLAPGTDVWVTVCTDTTAPYSCAWDTRPLADGSYALRARATDRTGLQATSAEVRTTVANRLVVTLDSPGDEVRGTVALTTAVHNPGTLTHTVRLEYAAEGASTWRAICSGLRSPYACAWNTTTVASGDYELRAVVLDSQGRAVATSTLVEVTVDNVAPTVTMVDPGSPLSGTRTFAATASDAHSGLELVVLQYAATGTSVWRDLCTLTQEPWSCRVATSTLPDGSYSLRAVATDAAGNSTTSAPVTQRLVDNTVSSISVDGPDLMTGTVQVTAAASSTADVAQVRFQYAVDGSSTWTDLCTDTAAPWSCAWDTTTVPNGTYSLRAVMVDGLGRSLTSAAAPGHRVDNTPLRGLDVQTANGGTSAGRTDNGDTMTFTYSGAVNPGSLLAGWDGTARNVSVRLRDGAVLKLGKTDDTIDVLTTNGAAVHLGSVNLKGDYIRKNRTATYASTMTARTTTLADGTQQTTVTLKLGSVYWLHLTYPRTVRSSSTMAWSPSALATDTLGRACSTALVHESGAADREF</sequence>
<feature type="signal peptide" evidence="2">
    <location>
        <begin position="1"/>
        <end position="26"/>
    </location>
</feature>
<proteinExistence type="predicted"/>
<reference evidence="3 4" key="1">
    <citation type="submission" date="2019-04" db="EMBL/GenBank/DDBJ databases">
        <authorList>
            <person name="Dong K."/>
        </authorList>
    </citation>
    <scope>NUCLEOTIDE SEQUENCE [LARGE SCALE GENOMIC DNA]</scope>
    <source>
        <strain evidence="4">dk3543</strain>
    </source>
</reference>
<comment type="caution">
    <text evidence="3">The sequence shown here is derived from an EMBL/GenBank/DDBJ whole genome shotgun (WGS) entry which is preliminary data.</text>
</comment>
<dbReference type="InterPro" id="IPR013783">
    <property type="entry name" value="Ig-like_fold"/>
</dbReference>
<feature type="chain" id="PRO_5039240288" evidence="2">
    <location>
        <begin position="27"/>
        <end position="610"/>
    </location>
</feature>
<evidence type="ECO:0000256" key="1">
    <source>
        <dbReference type="SAM" id="MobiDB-lite"/>
    </source>
</evidence>